<evidence type="ECO:0000256" key="2">
    <source>
        <dbReference type="SAM" id="SignalP"/>
    </source>
</evidence>
<feature type="region of interest" description="Disordered" evidence="1">
    <location>
        <begin position="111"/>
        <end position="154"/>
    </location>
</feature>
<feature type="compositionally biased region" description="Low complexity" evidence="1">
    <location>
        <begin position="142"/>
        <end position="154"/>
    </location>
</feature>
<name>A0A6P8XPS8_DROAB</name>
<feature type="chain" id="PRO_5027784105" evidence="2">
    <location>
        <begin position="23"/>
        <end position="229"/>
    </location>
</feature>
<dbReference type="Proteomes" id="UP000515160">
    <property type="component" value="Chromosome 2R"/>
</dbReference>
<gene>
    <name evidence="4" type="primary">LOC117575079</name>
</gene>
<accession>A0A6P8XPS8</accession>
<sequence>MRASPILGLLICIAIIVNVAEAKPIFIKVFAPSSGYSYQAAPAPTLSPAGSQLISSIITQKLNLLDSFLRAKSSFGSFGITKTISFSGPTTTTTEKTVTEQTTEVNTDFIPDVSSSTQSVPTTTTTEDDPKTPQPTVHPLKPVTTTSTPVIPPVVTKSTTTTTEAYSVETTTSGYTYSTPSTDGYTYGTSSTEDHSLVTSTDGTHGYSYQTPTRNPSSNTISPYYLPSS</sequence>
<protein>
    <submittedName>
        <fullName evidence="4">Integumentary mucin A.1</fullName>
    </submittedName>
</protein>
<evidence type="ECO:0000313" key="4">
    <source>
        <dbReference type="RefSeq" id="XP_034115064.1"/>
    </source>
</evidence>
<evidence type="ECO:0000256" key="1">
    <source>
        <dbReference type="SAM" id="MobiDB-lite"/>
    </source>
</evidence>
<dbReference type="GeneID" id="117575079"/>
<feature type="signal peptide" evidence="2">
    <location>
        <begin position="1"/>
        <end position="22"/>
    </location>
</feature>
<feature type="region of interest" description="Disordered" evidence="1">
    <location>
        <begin position="186"/>
        <end position="229"/>
    </location>
</feature>
<dbReference type="RefSeq" id="XP_034115064.1">
    <property type="nucleotide sequence ID" value="XM_034259173.2"/>
</dbReference>
<dbReference type="OrthoDB" id="7872805at2759"/>
<evidence type="ECO:0000313" key="3">
    <source>
        <dbReference type="Proteomes" id="UP000515160"/>
    </source>
</evidence>
<reference evidence="4" key="1">
    <citation type="submission" date="2025-08" db="UniProtKB">
        <authorList>
            <consortium name="RefSeq"/>
        </authorList>
    </citation>
    <scope>IDENTIFICATION</scope>
    <source>
        <strain evidence="4">15112-1751.03</strain>
        <tissue evidence="4">Whole Adult</tissue>
    </source>
</reference>
<feature type="compositionally biased region" description="Low complexity" evidence="1">
    <location>
        <begin position="111"/>
        <end position="125"/>
    </location>
</feature>
<proteinExistence type="predicted"/>
<keyword evidence="3" id="KW-1185">Reference proteome</keyword>
<feature type="compositionally biased region" description="Polar residues" evidence="1">
    <location>
        <begin position="197"/>
        <end position="229"/>
    </location>
</feature>
<dbReference type="AlphaFoldDB" id="A0A6P8XPS8"/>
<keyword evidence="2" id="KW-0732">Signal</keyword>
<organism evidence="3 4">
    <name type="scientific">Drosophila albomicans</name>
    <name type="common">Fruit fly</name>
    <dbReference type="NCBI Taxonomy" id="7291"/>
    <lineage>
        <taxon>Eukaryota</taxon>
        <taxon>Metazoa</taxon>
        <taxon>Ecdysozoa</taxon>
        <taxon>Arthropoda</taxon>
        <taxon>Hexapoda</taxon>
        <taxon>Insecta</taxon>
        <taxon>Pterygota</taxon>
        <taxon>Neoptera</taxon>
        <taxon>Endopterygota</taxon>
        <taxon>Diptera</taxon>
        <taxon>Brachycera</taxon>
        <taxon>Muscomorpha</taxon>
        <taxon>Ephydroidea</taxon>
        <taxon>Drosophilidae</taxon>
        <taxon>Drosophila</taxon>
    </lineage>
</organism>